<evidence type="ECO:0000313" key="9">
    <source>
        <dbReference type="Proteomes" id="UP000030451"/>
    </source>
</evidence>
<dbReference type="GO" id="GO:0006508">
    <property type="term" value="P:proteolysis"/>
    <property type="evidence" value="ECO:0007669"/>
    <property type="project" value="InterPro"/>
</dbReference>
<dbReference type="InterPro" id="IPR057739">
    <property type="entry name" value="Glyco_hydro_29_N"/>
</dbReference>
<evidence type="ECO:0000256" key="6">
    <source>
        <dbReference type="ARBA" id="ARBA00023295"/>
    </source>
</evidence>
<dbReference type="OrthoDB" id="107551at2"/>
<evidence type="ECO:0000259" key="7">
    <source>
        <dbReference type="Pfam" id="PF01120"/>
    </source>
</evidence>
<dbReference type="PANTHER" id="PTHR10030:SF37">
    <property type="entry name" value="ALPHA-L-FUCOSIDASE-RELATED"/>
    <property type="match status" value="1"/>
</dbReference>
<comment type="caution">
    <text evidence="8">The sequence shown here is derived from an EMBL/GenBank/DDBJ whole genome shotgun (WGS) entry which is preliminary data.</text>
</comment>
<comment type="similarity">
    <text evidence="2">Belongs to the glycosyl hydrolase 29 family.</text>
</comment>
<dbReference type="PANTHER" id="PTHR10030">
    <property type="entry name" value="ALPHA-L-FUCOSIDASE"/>
    <property type="match status" value="1"/>
</dbReference>
<dbReference type="GO" id="GO:0004560">
    <property type="term" value="F:alpha-L-fucosidase activity"/>
    <property type="evidence" value="ECO:0007669"/>
    <property type="project" value="InterPro"/>
</dbReference>
<dbReference type="PRINTS" id="PR00741">
    <property type="entry name" value="GLHYDRLASE29"/>
</dbReference>
<keyword evidence="4" id="KW-0732">Signal</keyword>
<dbReference type="Gene3D" id="3.20.20.80">
    <property type="entry name" value="Glycosidases"/>
    <property type="match status" value="1"/>
</dbReference>
<sequence length="413" mass="47223">MHNHLPTQRQLEFQSWELGIFVHFGIRTFYEGVEDFGEDKMSPIAFNPTALDCDQWASVAADSGAQYMVFVAKHHDGFANWPSRYTDYSVASSPWLDGKGDVVQQYVDACRNHGLKVGLYYSPADISCPIYDDEKAYDDYFIDQVTELLDGRYGEIDMLWFDGCGSENHTYDWIRIIKAIRQMQPNILLFNMGDPDYRWVGNEAGIAPSPCFNTISEIDFSIKTKNRVKVSEHGVWLPAECDFMMRDHTWFYSERNAHTVKQPNELVGIYHYSVGRGANMLLNVGPDRQGLFPKEEVDSLKGFSKQIHDKFSSPIASIDSFNRDENRWQCELSEPELIDCVILQEEIELGEAIESYRILITPYTGGNDILVYEGTSVGHKSIARFPLVRTARVTIEVTSARQDVHIKTIDLFD</sequence>
<dbReference type="InterPro" id="IPR000933">
    <property type="entry name" value="Glyco_hydro_29"/>
</dbReference>
<evidence type="ECO:0000256" key="4">
    <source>
        <dbReference type="ARBA" id="ARBA00022729"/>
    </source>
</evidence>
<dbReference type="Gene3D" id="2.60.120.260">
    <property type="entry name" value="Galactose-binding domain-like"/>
    <property type="match status" value="1"/>
</dbReference>
<dbReference type="STRING" id="379097.SE23_00855"/>
<evidence type="ECO:0000256" key="1">
    <source>
        <dbReference type="ARBA" id="ARBA00004071"/>
    </source>
</evidence>
<dbReference type="InterPro" id="IPR017853">
    <property type="entry name" value="GH"/>
</dbReference>
<name>A0A0A5I1I8_PHOS4</name>
<dbReference type="RefSeq" id="WP_038187342.1">
    <property type="nucleotide sequence ID" value="NZ_JRWP01000004.1"/>
</dbReference>
<accession>A0A0A5I1I8</accession>
<dbReference type="EMBL" id="JRWP01000004">
    <property type="protein sequence ID" value="KGY09656.1"/>
    <property type="molecule type" value="Genomic_DNA"/>
</dbReference>
<dbReference type="SMART" id="SM00812">
    <property type="entry name" value="Alpha_L_fucos"/>
    <property type="match status" value="1"/>
</dbReference>
<evidence type="ECO:0000256" key="5">
    <source>
        <dbReference type="ARBA" id="ARBA00022801"/>
    </source>
</evidence>
<evidence type="ECO:0000256" key="2">
    <source>
        <dbReference type="ARBA" id="ARBA00007951"/>
    </source>
</evidence>
<reference evidence="8 9" key="1">
    <citation type="submission" date="2014-10" db="EMBL/GenBank/DDBJ databases">
        <title>Genome sequencing of Vibrio sinaloensis T08.</title>
        <authorList>
            <person name="Chan K.-G."/>
            <person name="Mohamad N.I."/>
        </authorList>
    </citation>
    <scope>NUCLEOTIDE SEQUENCE [LARGE SCALE GENOMIC DNA]</scope>
    <source>
        <strain evidence="8 9">T08</strain>
    </source>
</reference>
<organism evidence="8 9">
    <name type="scientific">Photobacterium sp. (strain ATCC 43367)</name>
    <dbReference type="NCBI Taxonomy" id="379097"/>
    <lineage>
        <taxon>Bacteria</taxon>
        <taxon>Pseudomonadati</taxon>
        <taxon>Pseudomonadota</taxon>
        <taxon>Gammaproteobacteria</taxon>
        <taxon>Vibrionales</taxon>
        <taxon>Vibrionaceae</taxon>
        <taxon>Vibrio</taxon>
        <taxon>Vibrio oreintalis group</taxon>
    </lineage>
</organism>
<dbReference type="GO" id="GO:0005764">
    <property type="term" value="C:lysosome"/>
    <property type="evidence" value="ECO:0007669"/>
    <property type="project" value="TreeGrafter"/>
</dbReference>
<dbReference type="GO" id="GO:0006004">
    <property type="term" value="P:fucose metabolic process"/>
    <property type="evidence" value="ECO:0007669"/>
    <property type="project" value="InterPro"/>
</dbReference>
<comment type="function">
    <text evidence="1">Alpha-L-fucosidase is responsible for hydrolyzing the alpha-1,6-linked fucose joined to the reducing-end N-acetylglucosamine of the carbohydrate moieties of glycoproteins.</text>
</comment>
<gene>
    <name evidence="8" type="ORF">NM06_01725</name>
</gene>
<keyword evidence="5" id="KW-0378">Hydrolase</keyword>
<dbReference type="EC" id="3.2.1.51" evidence="3"/>
<dbReference type="GO" id="GO:0004190">
    <property type="term" value="F:aspartic-type endopeptidase activity"/>
    <property type="evidence" value="ECO:0007669"/>
    <property type="project" value="InterPro"/>
</dbReference>
<feature type="domain" description="Glycoside hydrolase family 29 N-terminal" evidence="7">
    <location>
        <begin position="45"/>
        <end position="304"/>
    </location>
</feature>
<dbReference type="InterPro" id="IPR001969">
    <property type="entry name" value="Aspartic_peptidase_AS"/>
</dbReference>
<dbReference type="SUPFAM" id="SSF51445">
    <property type="entry name" value="(Trans)glycosidases"/>
    <property type="match status" value="1"/>
</dbReference>
<dbReference type="GO" id="GO:0016139">
    <property type="term" value="P:glycoside catabolic process"/>
    <property type="evidence" value="ECO:0007669"/>
    <property type="project" value="TreeGrafter"/>
</dbReference>
<evidence type="ECO:0000256" key="3">
    <source>
        <dbReference type="ARBA" id="ARBA00012662"/>
    </source>
</evidence>
<proteinExistence type="inferred from homology"/>
<dbReference type="Pfam" id="PF01120">
    <property type="entry name" value="Alpha_L_fucos"/>
    <property type="match status" value="1"/>
</dbReference>
<keyword evidence="6" id="KW-0326">Glycosidase</keyword>
<dbReference type="Proteomes" id="UP000030451">
    <property type="component" value="Unassembled WGS sequence"/>
</dbReference>
<dbReference type="InterPro" id="IPR016286">
    <property type="entry name" value="FUC_metazoa-typ"/>
</dbReference>
<evidence type="ECO:0000313" key="8">
    <source>
        <dbReference type="EMBL" id="KGY09656.1"/>
    </source>
</evidence>
<protein>
    <recommendedName>
        <fullName evidence="3">alpha-L-fucosidase</fullName>
        <ecNumber evidence="3">3.2.1.51</ecNumber>
    </recommendedName>
</protein>
<dbReference type="AlphaFoldDB" id="A0A0A5I1I8"/>
<dbReference type="PROSITE" id="PS00141">
    <property type="entry name" value="ASP_PROTEASE"/>
    <property type="match status" value="1"/>
</dbReference>